<proteinExistence type="predicted"/>
<dbReference type="Pfam" id="PF03372">
    <property type="entry name" value="Exo_endo_phos"/>
    <property type="match status" value="1"/>
</dbReference>
<keyword evidence="2" id="KW-1133">Transmembrane helix</keyword>
<name>A0ABQ4V352_9MYCO</name>
<evidence type="ECO:0000313" key="4">
    <source>
        <dbReference type="EMBL" id="GJF08875.1"/>
    </source>
</evidence>
<organism evidence="4 5">
    <name type="scientific">Mycolicibacterium cyprinidarum</name>
    <dbReference type="NCBI Taxonomy" id="2860311"/>
    <lineage>
        <taxon>Bacteria</taxon>
        <taxon>Bacillati</taxon>
        <taxon>Actinomycetota</taxon>
        <taxon>Actinomycetes</taxon>
        <taxon>Mycobacteriales</taxon>
        <taxon>Mycobacteriaceae</taxon>
        <taxon>Mycolicibacterium</taxon>
    </lineage>
</organism>
<evidence type="ECO:0000256" key="1">
    <source>
        <dbReference type="SAM" id="MobiDB-lite"/>
    </source>
</evidence>
<dbReference type="Gene3D" id="3.60.10.10">
    <property type="entry name" value="Endonuclease/exonuclease/phosphatase"/>
    <property type="match status" value="1"/>
</dbReference>
<feature type="transmembrane region" description="Helical" evidence="2">
    <location>
        <begin position="57"/>
        <end position="77"/>
    </location>
</feature>
<dbReference type="Proteomes" id="UP001060504">
    <property type="component" value="Unassembled WGS sequence"/>
</dbReference>
<sequence length="230" mass="24485">MVLVVLALGFSVFTLIARALPLPNNIVLFVAVGSPYVAVAVVVVLVMSAIHRRVAMALVAATIVVANVVIQVPWYYFGKPPDVGEHVDVRVLSANLRLGRADVPSFVELARGHADVITLSEMTPDWLRQFYATGIRAAFPYSVLVPAVGAGGFGLWSRFPLEVVTPLKGGSMIAARVQVPGVRIDPVVASVHITNPLAFYGRAFGKSGEAASPPPRNGWRALLTPPTSVQ</sequence>
<reference evidence="4 5" key="1">
    <citation type="submission" date="2021-08" db="EMBL/GenBank/DDBJ databases">
        <title>Draft genome sequence of Mycolicibacterium sp. NGTWS1702 strain.</title>
        <authorList>
            <person name="Matsumoto M."/>
            <person name="Tang B.C.C."/>
            <person name="Machida Y."/>
            <person name="Matoyama H."/>
            <person name="Kishihara T."/>
            <person name="Sato S."/>
            <person name="Kondo I."/>
            <person name="Sano M."/>
            <person name="Kato G."/>
        </authorList>
    </citation>
    <scope>NUCLEOTIDE SEQUENCE [LARGE SCALE GENOMIC DNA]</scope>
    <source>
        <strain evidence="4 5">NGTWSNA01</strain>
    </source>
</reference>
<feature type="domain" description="Endonuclease/exonuclease/phosphatase" evidence="3">
    <location>
        <begin position="93"/>
        <end position="202"/>
    </location>
</feature>
<dbReference type="SUPFAM" id="SSF56219">
    <property type="entry name" value="DNase I-like"/>
    <property type="match status" value="1"/>
</dbReference>
<keyword evidence="2" id="KW-0812">Transmembrane</keyword>
<evidence type="ECO:0000313" key="5">
    <source>
        <dbReference type="Proteomes" id="UP001060504"/>
    </source>
</evidence>
<dbReference type="InterPro" id="IPR036691">
    <property type="entry name" value="Endo/exonu/phosph_ase_sf"/>
</dbReference>
<dbReference type="InterPro" id="IPR005135">
    <property type="entry name" value="Endo/exonuclease/phosphatase"/>
</dbReference>
<accession>A0ABQ4V352</accession>
<gene>
    <name evidence="4" type="ORF">NGTWS1702_31710</name>
</gene>
<evidence type="ECO:0000256" key="2">
    <source>
        <dbReference type="SAM" id="Phobius"/>
    </source>
</evidence>
<feature type="transmembrane region" description="Helical" evidence="2">
    <location>
        <begin position="29"/>
        <end position="50"/>
    </location>
</feature>
<feature type="region of interest" description="Disordered" evidence="1">
    <location>
        <begin position="207"/>
        <end position="230"/>
    </location>
</feature>
<dbReference type="EMBL" id="BPRH01003308">
    <property type="protein sequence ID" value="GJF08875.1"/>
    <property type="molecule type" value="Genomic_DNA"/>
</dbReference>
<evidence type="ECO:0000259" key="3">
    <source>
        <dbReference type="Pfam" id="PF03372"/>
    </source>
</evidence>
<comment type="caution">
    <text evidence="4">The sequence shown here is derived from an EMBL/GenBank/DDBJ whole genome shotgun (WGS) entry which is preliminary data.</text>
</comment>
<keyword evidence="2" id="KW-0472">Membrane</keyword>
<keyword evidence="5" id="KW-1185">Reference proteome</keyword>
<protein>
    <recommendedName>
        <fullName evidence="3">Endonuclease/exonuclease/phosphatase domain-containing protein</fullName>
    </recommendedName>
</protein>